<evidence type="ECO:0000259" key="4">
    <source>
        <dbReference type="PROSITE" id="PS50009"/>
    </source>
</evidence>
<dbReference type="SMART" id="SM00229">
    <property type="entry name" value="RasGEFN"/>
    <property type="match status" value="1"/>
</dbReference>
<dbReference type="InterPro" id="IPR000651">
    <property type="entry name" value="Ras-like_Gua-exchang_fac_N"/>
</dbReference>
<sequence>MLQSLKQNAYPQNPYFPQTCPQKIPPIPQAIDSLLYLLPTHSSINKLDQSLLLWVSNVKSSLSQALLSLESNSPSPPPHLLTLYRKLLSSYLKISFYQKLLSSPWTPHGIEKIVEYYALDLSRFISSTNFISNLGPAPPSSSPQTSDHEEQWDLVDDIFVPEKPSNTLADEKNLAYSKLPFYSSTCLEFLEHSNWLINFKSKELNESINDFLSDPKYPKTDPDFVTLLYNRIFTKSLAFFQAIAKFSSLTLNITTPQNLKSPKNSPANNQKPFFSIVEKVNLLNFQLICFFKTCENILPNSNTPQPNDIHLIKDQFIKTQSLAQNVKESLINILKNKDLSPILTQIFFQNTSTDSLPSQKQINLLVSSYSNLSTTLNEKNISNNHTSKPNYSPDIPNINTPNSLQNYPKSANPSYTKHEDSTLEYDSKFNSSIKTNSTGTIDFNNYPESKNTSILSSDTQSFNNKFSVLSLDKSNASNNLNVLGIFGSSRKKHPKKHPVDLSIKTDVSYEYKNEYLNQATLTNDPLSKVQSSLSCNTPTLLETSVLNNTSSFSSDYHYKNNSISRKSKLSITDLSSLGKIHKYSNPEKKYLKNSDSLVPLTKSSSFVFDSKKRMSIINQDEINDYIFASHEEQENKFKSWFSLLTKKSSYYNINSAITKSQNTDEQDIVSFPTLFSDDISAKQSSPSYNFAKKPLPNTNLNKKKSTNISTPLQSHYLAQDKKKVELDPYEMRRTFLRGSNNSAGVRRNSFTSSYLPDKLSKRKSTNNYVTTPMAKTPIKAENNEVYTIKNLPIIPTNNKPTIENYIEYNTETIVSGSGTDIVNNNSINSSRRSSYDSGISNSEYILINTRKTSQNHKSSSGLSNTRNQSPNFSDFNSDHSPNINSPNSKKSPKLVSALYSSKSGFMNWTNNNQKNSQENQNSPNSNIVEKMQKSLPQIPKPLDNQEIEPISNQKNNLSAIVNNTNPIVPRISKSFSTPNAISYLTKQLKVDLDRTVSSIGYSKNEATPWYLNSDYAEKELIIQNDIVIAGTLRAIVERMTPHNTAVDSKFVHAFLLTFRSFCTPMELLNHLIARFDTQPPKEIVDDPKLVFDWEKKKQLPARLRVYNVFKTWLDSYFYLDEDYECLSDIEKFSYKFLMPTKAVLGARLIQLVRERKLEYDSAINGSMIHITRSKTIDLMFISKFSKLTNLPPPPKHKLSKKVINQLIDQKHINLLEVDPIEFARQLTVSESYLFCSIRPHEFLGQNTNKPLDYSKTSNIVKMSKMSNQLAYWAIIYILSEQNPKTRALIIKFIIKVANECLKLHNYNSLFLLASALNNSCVSRLKKTWSLVSNKYISIYTKIQKIVDPYKNYIYYRNTLSSTNPPALPFLGVILTDLTFNNDGNPNFRKTNSSQIVIKDTEYADLNSLQAKDQDQSNFGEIKTNDSGLTLRQEVSIERQNSEYLELSGKTENHNNTDNLDVPIKSLKSSLTDIKYVNSQNRELEGIDISQKNDNFESTKINNKTSKIMYLEKYLHSETAINQEQGDLEEKNTMFKDQSHEEQMPMINFSKYGRTVKIIEHVQKFQVPYNLHLITELVEYLNHSLTQAEEMWNEEKYYQRSLFLEPRNT</sequence>
<feature type="domain" description="Ras-GEF" evidence="4">
    <location>
        <begin position="1218"/>
        <end position="1453"/>
    </location>
</feature>
<gene>
    <name evidence="6" type="ORF">BB558_005320</name>
</gene>
<comment type="caution">
    <text evidence="6">The sequence shown here is derived from an EMBL/GenBank/DDBJ whole genome shotgun (WGS) entry which is preliminary data.</text>
</comment>
<feature type="region of interest" description="Disordered" evidence="3">
    <location>
        <begin position="379"/>
        <end position="404"/>
    </location>
</feature>
<dbReference type="SUPFAM" id="SSF48366">
    <property type="entry name" value="Ras GEF"/>
    <property type="match status" value="2"/>
</dbReference>
<accession>A0A2U1J0V1</accession>
<evidence type="ECO:0000259" key="5">
    <source>
        <dbReference type="PROSITE" id="PS50212"/>
    </source>
</evidence>
<dbReference type="PROSITE" id="PS50212">
    <property type="entry name" value="RASGEF_NTER"/>
    <property type="match status" value="1"/>
</dbReference>
<dbReference type="Gene3D" id="1.20.870.10">
    <property type="entry name" value="Son of sevenless (SoS) protein Chain: S domain 1"/>
    <property type="match status" value="1"/>
</dbReference>
<dbReference type="PROSITE" id="PS50009">
    <property type="entry name" value="RASGEF_CAT"/>
    <property type="match status" value="1"/>
</dbReference>
<proteinExistence type="predicted"/>
<feature type="region of interest" description="Disordered" evidence="3">
    <location>
        <begin position="850"/>
        <end position="894"/>
    </location>
</feature>
<reference evidence="6 7" key="1">
    <citation type="journal article" date="2018" name="MBio">
        <title>Comparative Genomics Reveals the Core Gene Toolbox for the Fungus-Insect Symbiosis.</title>
        <authorList>
            <person name="Wang Y."/>
            <person name="Stata M."/>
            <person name="Wang W."/>
            <person name="Stajich J.E."/>
            <person name="White M.M."/>
            <person name="Moncalvo J.M."/>
        </authorList>
    </citation>
    <scope>NUCLEOTIDE SEQUENCE [LARGE SCALE GENOMIC DNA]</scope>
    <source>
        <strain evidence="6 7">AUS-126-30</strain>
    </source>
</reference>
<evidence type="ECO:0000256" key="1">
    <source>
        <dbReference type="ARBA" id="ARBA00022658"/>
    </source>
</evidence>
<feature type="compositionally biased region" description="Low complexity" evidence="3">
    <location>
        <begin position="823"/>
        <end position="837"/>
    </location>
</feature>
<keyword evidence="1 2" id="KW-0344">Guanine-nucleotide releasing factor</keyword>
<evidence type="ECO:0000313" key="7">
    <source>
        <dbReference type="Proteomes" id="UP000245591"/>
    </source>
</evidence>
<dbReference type="InterPro" id="IPR001895">
    <property type="entry name" value="RASGEF_cat_dom"/>
</dbReference>
<dbReference type="Pfam" id="PF00618">
    <property type="entry name" value="RasGEF_N"/>
    <property type="match status" value="1"/>
</dbReference>
<dbReference type="InterPro" id="IPR023578">
    <property type="entry name" value="Ras_GEF_dom_sf"/>
</dbReference>
<dbReference type="InterPro" id="IPR036964">
    <property type="entry name" value="RASGEF_cat_dom_sf"/>
</dbReference>
<feature type="compositionally biased region" description="Polar residues" evidence="3">
    <location>
        <begin position="850"/>
        <end position="879"/>
    </location>
</feature>
<dbReference type="GO" id="GO:0007265">
    <property type="term" value="P:Ras protein signal transduction"/>
    <property type="evidence" value="ECO:0007669"/>
    <property type="project" value="TreeGrafter"/>
</dbReference>
<dbReference type="CDD" id="cd06224">
    <property type="entry name" value="REM"/>
    <property type="match status" value="1"/>
</dbReference>
<evidence type="ECO:0000256" key="3">
    <source>
        <dbReference type="SAM" id="MobiDB-lite"/>
    </source>
</evidence>
<dbReference type="Gene3D" id="1.10.840.10">
    <property type="entry name" value="Ras guanine-nucleotide exchange factors catalytic domain"/>
    <property type="match status" value="2"/>
</dbReference>
<dbReference type="PANTHER" id="PTHR23113">
    <property type="entry name" value="GUANINE NUCLEOTIDE EXCHANGE FACTOR"/>
    <property type="match status" value="1"/>
</dbReference>
<dbReference type="EMBL" id="MBFU01000521">
    <property type="protein sequence ID" value="PVZ98684.1"/>
    <property type="molecule type" value="Genomic_DNA"/>
</dbReference>
<evidence type="ECO:0000313" key="6">
    <source>
        <dbReference type="EMBL" id="PVZ98684.1"/>
    </source>
</evidence>
<dbReference type="SMART" id="SM00147">
    <property type="entry name" value="RasGEF"/>
    <property type="match status" value="1"/>
</dbReference>
<evidence type="ECO:0000256" key="2">
    <source>
        <dbReference type="PROSITE-ProRule" id="PRU00168"/>
    </source>
</evidence>
<feature type="compositionally biased region" description="Polar residues" evidence="3">
    <location>
        <begin position="379"/>
        <end position="390"/>
    </location>
</feature>
<dbReference type="Pfam" id="PF00617">
    <property type="entry name" value="RasGEF"/>
    <property type="match status" value="1"/>
</dbReference>
<protein>
    <recommendedName>
        <fullName evidence="8">Ras-GEF domain-containing protein</fullName>
    </recommendedName>
</protein>
<keyword evidence="7" id="KW-1185">Reference proteome</keyword>
<organism evidence="6 7">
    <name type="scientific">Smittium angustum</name>
    <dbReference type="NCBI Taxonomy" id="133377"/>
    <lineage>
        <taxon>Eukaryota</taxon>
        <taxon>Fungi</taxon>
        <taxon>Fungi incertae sedis</taxon>
        <taxon>Zoopagomycota</taxon>
        <taxon>Kickxellomycotina</taxon>
        <taxon>Harpellomycetes</taxon>
        <taxon>Harpellales</taxon>
        <taxon>Legeriomycetaceae</taxon>
        <taxon>Smittium</taxon>
    </lineage>
</organism>
<feature type="region of interest" description="Disordered" evidence="3">
    <location>
        <begin position="817"/>
        <end position="837"/>
    </location>
</feature>
<feature type="compositionally biased region" description="Low complexity" evidence="3">
    <location>
        <begin position="880"/>
        <end position="889"/>
    </location>
</feature>
<dbReference type="GO" id="GO:0005886">
    <property type="term" value="C:plasma membrane"/>
    <property type="evidence" value="ECO:0007669"/>
    <property type="project" value="TreeGrafter"/>
</dbReference>
<dbReference type="InterPro" id="IPR008937">
    <property type="entry name" value="Ras-like_GEF"/>
</dbReference>
<dbReference type="PANTHER" id="PTHR23113:SF354">
    <property type="entry name" value="BUD SITE SELECTION PROTEIN 5"/>
    <property type="match status" value="1"/>
</dbReference>
<feature type="domain" description="N-terminal Ras-GEF" evidence="5">
    <location>
        <begin position="1023"/>
        <end position="1156"/>
    </location>
</feature>
<name>A0A2U1J0V1_SMIAN</name>
<dbReference type="Proteomes" id="UP000245591">
    <property type="component" value="Unassembled WGS sequence"/>
</dbReference>
<dbReference type="CDD" id="cd00155">
    <property type="entry name" value="RasGEF"/>
    <property type="match status" value="1"/>
</dbReference>
<evidence type="ECO:0008006" key="8">
    <source>
        <dbReference type="Google" id="ProtNLM"/>
    </source>
</evidence>
<dbReference type="GO" id="GO:0005085">
    <property type="term" value="F:guanyl-nucleotide exchange factor activity"/>
    <property type="evidence" value="ECO:0007669"/>
    <property type="project" value="UniProtKB-KW"/>
</dbReference>